<protein>
    <recommendedName>
        <fullName evidence="4">NfeD-like C-terminal domain-containing protein</fullName>
    </recommendedName>
</protein>
<organism evidence="2 3">
    <name type="scientific">Rhodococcoides kyotonense</name>
    <dbReference type="NCBI Taxonomy" id="398843"/>
    <lineage>
        <taxon>Bacteria</taxon>
        <taxon>Bacillati</taxon>
        <taxon>Actinomycetota</taxon>
        <taxon>Actinomycetes</taxon>
        <taxon>Mycobacteriales</taxon>
        <taxon>Nocardiaceae</taxon>
        <taxon>Rhodococcoides</taxon>
    </lineage>
</organism>
<evidence type="ECO:0000313" key="3">
    <source>
        <dbReference type="Proteomes" id="UP000198327"/>
    </source>
</evidence>
<evidence type="ECO:0008006" key="4">
    <source>
        <dbReference type="Google" id="ProtNLM"/>
    </source>
</evidence>
<sequence length="177" mass="18096">MLTVFIVCFVVGIVGLLGTFTVGEISDFGSGHGEGLPFLSLTTVATAAFGFGAGGWITAALSSSDLAASAVGAALAVVLVISTRGLLIPYMLRQQDNSHISRTSYIGLLGTVTLPVDAEGWGEVSFADAEGNRVGARAISSQGTSLARGITVYIADVDDTYLHVVPVGDAIRGLDTC</sequence>
<dbReference type="InterPro" id="IPR012340">
    <property type="entry name" value="NA-bd_OB-fold"/>
</dbReference>
<reference evidence="3" key="1">
    <citation type="submission" date="2017-06" db="EMBL/GenBank/DDBJ databases">
        <authorList>
            <person name="Varghese N."/>
            <person name="Submissions S."/>
        </authorList>
    </citation>
    <scope>NUCLEOTIDE SEQUENCE [LARGE SCALE GENOMIC DNA]</scope>
    <source>
        <strain evidence="3">JCM 23211</strain>
    </source>
</reference>
<keyword evidence="3" id="KW-1185">Reference proteome</keyword>
<dbReference type="OrthoDB" id="4471047at2"/>
<accession>A0A239MSY1</accession>
<keyword evidence="1" id="KW-0472">Membrane</keyword>
<proteinExistence type="predicted"/>
<keyword evidence="1" id="KW-1133">Transmembrane helix</keyword>
<evidence type="ECO:0000313" key="2">
    <source>
        <dbReference type="EMBL" id="SNT45856.1"/>
    </source>
</evidence>
<feature type="transmembrane region" description="Helical" evidence="1">
    <location>
        <begin position="67"/>
        <end position="92"/>
    </location>
</feature>
<dbReference type="RefSeq" id="WP_089251690.1">
    <property type="nucleotide sequence ID" value="NZ_FZOW01000022.1"/>
</dbReference>
<evidence type="ECO:0000256" key="1">
    <source>
        <dbReference type="SAM" id="Phobius"/>
    </source>
</evidence>
<dbReference type="Gene3D" id="2.40.50.140">
    <property type="entry name" value="Nucleic acid-binding proteins"/>
    <property type="match status" value="1"/>
</dbReference>
<dbReference type="AlphaFoldDB" id="A0A239MSY1"/>
<feature type="transmembrane region" description="Helical" evidence="1">
    <location>
        <begin position="6"/>
        <end position="26"/>
    </location>
</feature>
<name>A0A239MSY1_9NOCA</name>
<dbReference type="EMBL" id="FZOW01000022">
    <property type="protein sequence ID" value="SNT45856.1"/>
    <property type="molecule type" value="Genomic_DNA"/>
</dbReference>
<feature type="transmembrane region" description="Helical" evidence="1">
    <location>
        <begin position="38"/>
        <end position="61"/>
    </location>
</feature>
<keyword evidence="1" id="KW-0812">Transmembrane</keyword>
<gene>
    <name evidence="2" type="ORF">SAMN05421642_12226</name>
</gene>
<dbReference type="Proteomes" id="UP000198327">
    <property type="component" value="Unassembled WGS sequence"/>
</dbReference>